<evidence type="ECO:0000256" key="6">
    <source>
        <dbReference type="ARBA" id="ARBA00048576"/>
    </source>
</evidence>
<dbReference type="InterPro" id="IPR001690">
    <property type="entry name" value="Autoind_synthase"/>
</dbReference>
<comment type="caution">
    <text evidence="9">The sequence shown here is derived from an EMBL/GenBank/DDBJ whole genome shotgun (WGS) entry which is preliminary data.</text>
</comment>
<evidence type="ECO:0000313" key="10">
    <source>
        <dbReference type="Proteomes" id="UP000317730"/>
    </source>
</evidence>
<keyword evidence="3 8" id="KW-0808">Transferase</keyword>
<dbReference type="Proteomes" id="UP000317730">
    <property type="component" value="Unassembled WGS sequence"/>
</dbReference>
<keyword evidence="10" id="KW-1185">Reference proteome</keyword>
<evidence type="ECO:0000256" key="3">
    <source>
        <dbReference type="ARBA" id="ARBA00022679"/>
    </source>
</evidence>
<sequence>MIKVFSYNQRRFHAQTYEKMLRARAIVFSDRLNWDVKVVDGKEEDEYDREYNSLYFVAERPDGSHATSMRIIPTTGPTMLRDKFHSFFPDCPDIYSPTIWESTRYCATLQPGEIHYTGELARTLCQTCLENGITHLTGIFFRPMLRIYERAGWPPEPIMSAQLEGKTITLATFDVSQARLEEINKKFALAA</sequence>
<keyword evidence="4 8" id="KW-0949">S-adenosyl-L-methionine</keyword>
<evidence type="ECO:0000256" key="7">
    <source>
        <dbReference type="PROSITE-ProRule" id="PRU00533"/>
    </source>
</evidence>
<dbReference type="GO" id="GO:0061579">
    <property type="term" value="F:N-acyl homoserine lactone synthase activity"/>
    <property type="evidence" value="ECO:0007669"/>
    <property type="project" value="UniProtKB-UniRule"/>
</dbReference>
<dbReference type="EMBL" id="BJMV01000002">
    <property type="protein sequence ID" value="GEB84691.1"/>
    <property type="molecule type" value="Genomic_DNA"/>
</dbReference>
<evidence type="ECO:0000256" key="4">
    <source>
        <dbReference type="ARBA" id="ARBA00022691"/>
    </source>
</evidence>
<evidence type="ECO:0000256" key="2">
    <source>
        <dbReference type="ARBA" id="ARBA00022654"/>
    </source>
</evidence>
<organism evidence="9 10">
    <name type="scientific">Acetobacter peroxydans</name>
    <dbReference type="NCBI Taxonomy" id="104098"/>
    <lineage>
        <taxon>Bacteria</taxon>
        <taxon>Pseudomonadati</taxon>
        <taxon>Pseudomonadota</taxon>
        <taxon>Alphaproteobacteria</taxon>
        <taxon>Acetobacterales</taxon>
        <taxon>Acetobacteraceae</taxon>
        <taxon>Acetobacter</taxon>
    </lineage>
</organism>
<dbReference type="InterPro" id="IPR016181">
    <property type="entry name" value="Acyl_CoA_acyltransferase"/>
</dbReference>
<evidence type="ECO:0000313" key="9">
    <source>
        <dbReference type="EMBL" id="GEB84691.1"/>
    </source>
</evidence>
<evidence type="ECO:0000256" key="8">
    <source>
        <dbReference type="RuleBase" id="RU361135"/>
    </source>
</evidence>
<dbReference type="EC" id="2.3.1.184" evidence="1 8"/>
<proteinExistence type="inferred from homology"/>
<dbReference type="RefSeq" id="WP_141374648.1">
    <property type="nucleotide sequence ID" value="NZ_BAPL01000030.1"/>
</dbReference>
<dbReference type="PANTHER" id="PTHR39322">
    <property type="entry name" value="ACYL-HOMOSERINE-LACTONE SYNTHASE"/>
    <property type="match status" value="1"/>
</dbReference>
<dbReference type="GO" id="GO:0007165">
    <property type="term" value="P:signal transduction"/>
    <property type="evidence" value="ECO:0007669"/>
    <property type="project" value="TreeGrafter"/>
</dbReference>
<dbReference type="PROSITE" id="PS00949">
    <property type="entry name" value="AUTOINDUCER_SYNTH_1"/>
    <property type="match status" value="1"/>
</dbReference>
<dbReference type="SUPFAM" id="SSF55729">
    <property type="entry name" value="Acyl-CoA N-acyltransferases (Nat)"/>
    <property type="match status" value="1"/>
</dbReference>
<reference evidence="9 10" key="1">
    <citation type="submission" date="2019-06" db="EMBL/GenBank/DDBJ databases">
        <title>Whole genome shotgun sequence of Acetobacter peroxydans NBRC 13755.</title>
        <authorList>
            <person name="Hosoyama A."/>
            <person name="Uohara A."/>
            <person name="Ohji S."/>
            <person name="Ichikawa N."/>
        </authorList>
    </citation>
    <scope>NUCLEOTIDE SEQUENCE [LARGE SCALE GENOMIC DNA]</scope>
    <source>
        <strain evidence="9 10">NBRC 13755</strain>
    </source>
</reference>
<gene>
    <name evidence="9" type="ORF">APE01nite_04880</name>
</gene>
<evidence type="ECO:0000256" key="5">
    <source>
        <dbReference type="ARBA" id="ARBA00022929"/>
    </source>
</evidence>
<comment type="catalytic activity">
    <reaction evidence="6 8">
        <text>a fatty acyl-[ACP] + S-adenosyl-L-methionine = an N-acyl-L-homoserine lactone + S-methyl-5'-thioadenosine + holo-[ACP] + H(+)</text>
        <dbReference type="Rhea" id="RHEA:10096"/>
        <dbReference type="Rhea" id="RHEA-COMP:9685"/>
        <dbReference type="Rhea" id="RHEA-COMP:14125"/>
        <dbReference type="ChEBI" id="CHEBI:15378"/>
        <dbReference type="ChEBI" id="CHEBI:17509"/>
        <dbReference type="ChEBI" id="CHEBI:55474"/>
        <dbReference type="ChEBI" id="CHEBI:59789"/>
        <dbReference type="ChEBI" id="CHEBI:64479"/>
        <dbReference type="ChEBI" id="CHEBI:138651"/>
        <dbReference type="EC" id="2.3.1.184"/>
    </reaction>
</comment>
<dbReference type="PRINTS" id="PR01549">
    <property type="entry name" value="AUTOINDCRSYN"/>
</dbReference>
<dbReference type="OrthoDB" id="6169313at2"/>
<comment type="similarity">
    <text evidence="7 8">Belongs to the autoinducer synthase family.</text>
</comment>
<protein>
    <recommendedName>
        <fullName evidence="1 8">Acyl-homoserine-lactone synthase</fullName>
        <ecNumber evidence="1 8">2.3.1.184</ecNumber>
    </recommendedName>
    <alternativeName>
        <fullName evidence="8">Autoinducer synthesis protein</fullName>
    </alternativeName>
</protein>
<dbReference type="AlphaFoldDB" id="A0A4Y3TNV7"/>
<accession>A0A4Y3TNV7</accession>
<evidence type="ECO:0000256" key="1">
    <source>
        <dbReference type="ARBA" id="ARBA00012340"/>
    </source>
</evidence>
<dbReference type="Gene3D" id="3.40.630.30">
    <property type="match status" value="1"/>
</dbReference>
<dbReference type="PANTHER" id="PTHR39322:SF1">
    <property type="entry name" value="ISOVALERYL-HOMOSERINE LACTONE SYNTHASE"/>
    <property type="match status" value="1"/>
</dbReference>
<dbReference type="Pfam" id="PF00765">
    <property type="entry name" value="Autoind_synth"/>
    <property type="match status" value="1"/>
</dbReference>
<keyword evidence="5 7" id="KW-0071">Autoinducer synthesis</keyword>
<keyword evidence="2 7" id="KW-0673">Quorum sensing</keyword>
<name>A0A4Y3TNV7_9PROT</name>
<dbReference type="InterPro" id="IPR018311">
    <property type="entry name" value="Autoind_synth_CS"/>
</dbReference>
<dbReference type="PROSITE" id="PS51187">
    <property type="entry name" value="AUTOINDUCER_SYNTH_2"/>
    <property type="match status" value="1"/>
</dbReference>
<dbReference type="GO" id="GO:0009372">
    <property type="term" value="P:quorum sensing"/>
    <property type="evidence" value="ECO:0007669"/>
    <property type="project" value="UniProtKB-UniRule"/>
</dbReference>